<dbReference type="Gene3D" id="3.90.1640.30">
    <property type="match status" value="1"/>
</dbReference>
<dbReference type="STRING" id="67801.A0A1B0C6F4"/>
<evidence type="ECO:0000256" key="3">
    <source>
        <dbReference type="ARBA" id="ARBA00022722"/>
    </source>
</evidence>
<evidence type="ECO:0000259" key="8">
    <source>
        <dbReference type="Pfam" id="PF17768"/>
    </source>
</evidence>
<dbReference type="Pfam" id="PF02272">
    <property type="entry name" value="DHHA1"/>
    <property type="match status" value="1"/>
</dbReference>
<evidence type="ECO:0000259" key="6">
    <source>
        <dbReference type="Pfam" id="PF01368"/>
    </source>
</evidence>
<evidence type="ECO:0000256" key="5">
    <source>
        <dbReference type="ARBA" id="ARBA00022839"/>
    </source>
</evidence>
<dbReference type="EnsemblMetazoa" id="GPPI050411-RA">
    <property type="protein sequence ID" value="GPPI050411-PA"/>
    <property type="gene ID" value="GPPI050411"/>
</dbReference>
<dbReference type="GO" id="GO:0003676">
    <property type="term" value="F:nucleic acid binding"/>
    <property type="evidence" value="ECO:0007669"/>
    <property type="project" value="InterPro"/>
</dbReference>
<proteinExistence type="inferred from homology"/>
<evidence type="ECO:0000256" key="4">
    <source>
        <dbReference type="ARBA" id="ARBA00022801"/>
    </source>
</evidence>
<dbReference type="PANTHER" id="PTHR30255:SF2">
    <property type="entry name" value="SINGLE-STRANDED-DNA-SPECIFIC EXONUCLEASE RECJ"/>
    <property type="match status" value="1"/>
</dbReference>
<feature type="domain" description="DDH" evidence="6">
    <location>
        <begin position="1"/>
        <end position="80"/>
    </location>
</feature>
<evidence type="ECO:0000259" key="7">
    <source>
        <dbReference type="Pfam" id="PF02272"/>
    </source>
</evidence>
<dbReference type="Proteomes" id="UP000092460">
    <property type="component" value="Unassembled WGS sequence"/>
</dbReference>
<dbReference type="InterPro" id="IPR003156">
    <property type="entry name" value="DHHA1_dom"/>
</dbReference>
<dbReference type="InterPro" id="IPR041122">
    <property type="entry name" value="RecJ_OB"/>
</dbReference>
<evidence type="ECO:0000256" key="1">
    <source>
        <dbReference type="ARBA" id="ARBA00005915"/>
    </source>
</evidence>
<organism evidence="9 10">
    <name type="scientific">Glossina palpalis gambiensis</name>
    <dbReference type="NCBI Taxonomy" id="67801"/>
    <lineage>
        <taxon>Eukaryota</taxon>
        <taxon>Metazoa</taxon>
        <taxon>Ecdysozoa</taxon>
        <taxon>Arthropoda</taxon>
        <taxon>Hexapoda</taxon>
        <taxon>Insecta</taxon>
        <taxon>Pterygota</taxon>
        <taxon>Neoptera</taxon>
        <taxon>Endopterygota</taxon>
        <taxon>Diptera</taxon>
        <taxon>Brachycera</taxon>
        <taxon>Muscomorpha</taxon>
        <taxon>Hippoboscoidea</taxon>
        <taxon>Glossinidae</taxon>
        <taxon>Glossina</taxon>
    </lineage>
</organism>
<dbReference type="Pfam" id="PF01368">
    <property type="entry name" value="DHH"/>
    <property type="match status" value="1"/>
</dbReference>
<comment type="similarity">
    <text evidence="1">Belongs to the RecJ family.</text>
</comment>
<reference evidence="9" key="2">
    <citation type="submission" date="2020-05" db="UniProtKB">
        <authorList>
            <consortium name="EnsemblMetazoa"/>
        </authorList>
    </citation>
    <scope>IDENTIFICATION</scope>
    <source>
        <strain evidence="9">IAEA</strain>
    </source>
</reference>
<dbReference type="InterPro" id="IPR001667">
    <property type="entry name" value="DDH_dom"/>
</dbReference>
<keyword evidence="4" id="KW-0378">Hydrolase</keyword>
<evidence type="ECO:0000313" key="9">
    <source>
        <dbReference type="EnsemblMetazoa" id="GPPI050411-PA"/>
    </source>
</evidence>
<dbReference type="Gene3D" id="2.40.50.460">
    <property type="match status" value="1"/>
</dbReference>
<name>A0A1B0C6F4_9MUSC</name>
<dbReference type="InterPro" id="IPR038763">
    <property type="entry name" value="DHH_sf"/>
</dbReference>
<evidence type="ECO:0000256" key="2">
    <source>
        <dbReference type="ARBA" id="ARBA00019841"/>
    </source>
</evidence>
<sequence length="303" mass="34678">MKVIVTDHHLPNDTLPEAHAIINPNLKSCKFGSKFLSGSGVAFYLMLALRDFLIKHDWFKVNKIKIPKLAEFLDLVALGTIADLAPLDLNNRIIAARIQEYFYRPTIAFTQIKNNLLKGSVRSIKEINIRDILDELNKLHPKLIVSFGGHKAAAGLIIHNYKLNEFRIFFSKLVKSKLKNPFLQKVIWSDGELNSNECIVETATLFLSSAPWGNQFSYPVFDGKFRILKQLLIGKCHLKLKIQSISGGPILNGIYFNCDVEKWPNNQVEIILITYKLNIYRTIYKPILQLIITYLLPLKFIKK</sequence>
<keyword evidence="10" id="KW-1185">Reference proteome</keyword>
<dbReference type="GO" id="GO:0004527">
    <property type="term" value="F:exonuclease activity"/>
    <property type="evidence" value="ECO:0007669"/>
    <property type="project" value="UniProtKB-KW"/>
</dbReference>
<feature type="domain" description="DHHA1" evidence="7">
    <location>
        <begin position="92"/>
        <end position="174"/>
    </location>
</feature>
<dbReference type="AlphaFoldDB" id="A0A1B0C6F4"/>
<dbReference type="SUPFAM" id="SSF64182">
    <property type="entry name" value="DHH phosphoesterases"/>
    <property type="match status" value="1"/>
</dbReference>
<dbReference type="VEuPathDB" id="VectorBase:GPPI050411"/>
<dbReference type="EMBL" id="JXJN01026583">
    <property type="status" value="NOT_ANNOTATED_CDS"/>
    <property type="molecule type" value="Genomic_DNA"/>
</dbReference>
<keyword evidence="5" id="KW-0269">Exonuclease</keyword>
<dbReference type="Pfam" id="PF17768">
    <property type="entry name" value="RecJ_OB"/>
    <property type="match status" value="1"/>
</dbReference>
<dbReference type="PANTHER" id="PTHR30255">
    <property type="entry name" value="SINGLE-STRANDED-DNA-SPECIFIC EXONUCLEASE RECJ"/>
    <property type="match status" value="1"/>
</dbReference>
<protein>
    <recommendedName>
        <fullName evidence="2">Single-stranded-DNA-specific exonuclease RecJ</fullName>
    </recommendedName>
</protein>
<reference evidence="10" key="1">
    <citation type="submission" date="2015-01" db="EMBL/GenBank/DDBJ databases">
        <authorList>
            <person name="Aksoy S."/>
            <person name="Warren W."/>
            <person name="Wilson R.K."/>
        </authorList>
    </citation>
    <scope>NUCLEOTIDE SEQUENCE [LARGE SCALE GENOMIC DNA]</scope>
    <source>
        <strain evidence="10">IAEA</strain>
    </source>
</reference>
<feature type="domain" description="RecJ OB" evidence="8">
    <location>
        <begin position="190"/>
        <end position="292"/>
    </location>
</feature>
<keyword evidence="3" id="KW-0540">Nuclease</keyword>
<accession>A0A1B0C6F4</accession>
<evidence type="ECO:0000313" key="10">
    <source>
        <dbReference type="Proteomes" id="UP000092460"/>
    </source>
</evidence>
<dbReference type="InterPro" id="IPR051673">
    <property type="entry name" value="SSDNA_exonuclease_RecJ"/>
</dbReference>